<dbReference type="PROSITE" id="PS51257">
    <property type="entry name" value="PROKAR_LIPOPROTEIN"/>
    <property type="match status" value="1"/>
</dbReference>
<dbReference type="PANTHER" id="PTHR32060:SF30">
    <property type="entry name" value="CARBOXY-TERMINAL PROCESSING PROTEASE CTPA"/>
    <property type="match status" value="1"/>
</dbReference>
<dbReference type="SUPFAM" id="SSF50156">
    <property type="entry name" value="PDZ domain-like"/>
    <property type="match status" value="1"/>
</dbReference>
<proteinExistence type="predicted"/>
<dbReference type="SMART" id="SM00245">
    <property type="entry name" value="TSPc"/>
    <property type="match status" value="1"/>
</dbReference>
<dbReference type="Pfam" id="PF18294">
    <property type="entry name" value="Pept_S41_N"/>
    <property type="match status" value="1"/>
</dbReference>
<organism evidence="2 3">
    <name type="scientific">Algivirga pacifica</name>
    <dbReference type="NCBI Taxonomy" id="1162670"/>
    <lineage>
        <taxon>Bacteria</taxon>
        <taxon>Pseudomonadati</taxon>
        <taxon>Bacteroidota</taxon>
        <taxon>Cytophagia</taxon>
        <taxon>Cytophagales</taxon>
        <taxon>Flammeovirgaceae</taxon>
        <taxon>Algivirga</taxon>
    </lineage>
</organism>
<dbReference type="RefSeq" id="WP_345372093.1">
    <property type="nucleotide sequence ID" value="NZ_BAABJX010000036.1"/>
</dbReference>
<comment type="caution">
    <text evidence="2">The sequence shown here is derived from an EMBL/GenBank/DDBJ whole genome shotgun (WGS) entry which is preliminary data.</text>
</comment>
<keyword evidence="3" id="KW-1185">Reference proteome</keyword>
<dbReference type="Gene3D" id="2.30.42.10">
    <property type="match status" value="1"/>
</dbReference>
<dbReference type="InterPro" id="IPR001478">
    <property type="entry name" value="PDZ"/>
</dbReference>
<dbReference type="InterPro" id="IPR029045">
    <property type="entry name" value="ClpP/crotonase-like_dom_sf"/>
</dbReference>
<dbReference type="PANTHER" id="PTHR32060">
    <property type="entry name" value="TAIL-SPECIFIC PROTEASE"/>
    <property type="match status" value="1"/>
</dbReference>
<dbReference type="InterPro" id="IPR041613">
    <property type="entry name" value="Pept_S41_N"/>
</dbReference>
<dbReference type="PROSITE" id="PS50106">
    <property type="entry name" value="PDZ"/>
    <property type="match status" value="1"/>
</dbReference>
<dbReference type="InterPro" id="IPR036034">
    <property type="entry name" value="PDZ_sf"/>
</dbReference>
<accession>A0ABP9DAV5</accession>
<dbReference type="Gene3D" id="3.90.226.10">
    <property type="entry name" value="2-enoyl-CoA Hydratase, Chain A, domain 1"/>
    <property type="match status" value="1"/>
</dbReference>
<gene>
    <name evidence="2" type="ORF">GCM10023331_23820</name>
</gene>
<dbReference type="SUPFAM" id="SSF52096">
    <property type="entry name" value="ClpP/crotonase"/>
    <property type="match status" value="1"/>
</dbReference>
<reference evidence="3" key="1">
    <citation type="journal article" date="2019" name="Int. J. Syst. Evol. Microbiol.">
        <title>The Global Catalogue of Microorganisms (GCM) 10K type strain sequencing project: providing services to taxonomists for standard genome sequencing and annotation.</title>
        <authorList>
            <consortium name="The Broad Institute Genomics Platform"/>
            <consortium name="The Broad Institute Genome Sequencing Center for Infectious Disease"/>
            <person name="Wu L."/>
            <person name="Ma J."/>
        </authorList>
    </citation>
    <scope>NUCLEOTIDE SEQUENCE [LARGE SCALE GENOMIC DNA]</scope>
    <source>
        <strain evidence="3">JCM 18326</strain>
    </source>
</reference>
<evidence type="ECO:0000259" key="1">
    <source>
        <dbReference type="PROSITE" id="PS50106"/>
    </source>
</evidence>
<evidence type="ECO:0000313" key="3">
    <source>
        <dbReference type="Proteomes" id="UP001500298"/>
    </source>
</evidence>
<feature type="domain" description="PDZ" evidence="1">
    <location>
        <begin position="90"/>
        <end position="167"/>
    </location>
</feature>
<dbReference type="Gene3D" id="3.30.750.170">
    <property type="match status" value="1"/>
</dbReference>
<dbReference type="Pfam" id="PF03572">
    <property type="entry name" value="Peptidase_S41"/>
    <property type="match status" value="1"/>
</dbReference>
<sequence>MKTYISIGFSLLFILSIIGCNDEAPTPEEQEDLAKETLFELMNTYYLWEDEIPNGIDPDDYADVHELLDAMRYQPRDASLSYVEDLQEFRDRINSGSTGNVGFGVNLVAEYDETNPNLLETIYIRESFSNARDAGINRGDQLIGINQQLIKGLTTDQFNNLLAEVSEAGNAVFNLTTVDGIDQDIQVSTGEINIEAITLDRIIESNGKKVGYLALRSFLREGLANDVRAIFQSFASQNIDEIVLDFRYNGGGYVSVAQLMAEMIVPAEFYGKEFITFQHNDIISAEFDSTLILTAPNSSRNYPELNLPRVFILTTGRTASASELVAVGLAPYIDVYLVGAQTFGKPVGSYTIEDEETNYMYSLISFQNVQNELNIDYFDGLPVDFEAADGYQYPWGDPRDPMLGAALNFIDNGSFGVAARKVSVIPSINFDEISSKEEAAYGAVVPLKK</sequence>
<dbReference type="CDD" id="cd07561">
    <property type="entry name" value="Peptidase_S41_CPP_like"/>
    <property type="match status" value="1"/>
</dbReference>
<evidence type="ECO:0000313" key="2">
    <source>
        <dbReference type="EMBL" id="GAA4837920.1"/>
    </source>
</evidence>
<dbReference type="InterPro" id="IPR005151">
    <property type="entry name" value="Tail-specific_protease"/>
</dbReference>
<name>A0ABP9DAV5_9BACT</name>
<dbReference type="Proteomes" id="UP001500298">
    <property type="component" value="Unassembled WGS sequence"/>
</dbReference>
<protein>
    <submittedName>
        <fullName evidence="2">S41 family peptidase</fullName>
    </submittedName>
</protein>
<dbReference type="EMBL" id="BAABJX010000036">
    <property type="protein sequence ID" value="GAA4837920.1"/>
    <property type="molecule type" value="Genomic_DNA"/>
</dbReference>